<dbReference type="GeneID" id="106169521"/>
<accession>A0A1S3J3K2</accession>
<dbReference type="RefSeq" id="XP_013404444.1">
    <property type="nucleotide sequence ID" value="XM_013548990.1"/>
</dbReference>
<name>A0A1S3J3K2_LINAN</name>
<keyword evidence="4 9" id="KW-0812">Transmembrane</keyword>
<reference evidence="12 13" key="1">
    <citation type="submission" date="2025-04" db="UniProtKB">
        <authorList>
            <consortium name="RefSeq"/>
        </authorList>
    </citation>
    <scope>IDENTIFICATION</scope>
    <source>
        <tissue evidence="12 13">Gonads</tissue>
    </source>
</reference>
<evidence type="ECO:0000256" key="7">
    <source>
        <dbReference type="ARBA" id="ARBA00023136"/>
    </source>
</evidence>
<dbReference type="Proteomes" id="UP000085678">
    <property type="component" value="Unplaced"/>
</dbReference>
<keyword evidence="9" id="KW-0735">Signal-anchor</keyword>
<dbReference type="PANTHER" id="PTHR12137:SF54">
    <property type="entry name" value="CARBOHYDRATE SULFOTRANSFERASE"/>
    <property type="match status" value="1"/>
</dbReference>
<evidence type="ECO:0000256" key="2">
    <source>
        <dbReference type="ARBA" id="ARBA00006339"/>
    </source>
</evidence>
<dbReference type="KEGG" id="lak:106169521"/>
<keyword evidence="6 9" id="KW-0333">Golgi apparatus</keyword>
<evidence type="ECO:0000256" key="3">
    <source>
        <dbReference type="ARBA" id="ARBA00022679"/>
    </source>
</evidence>
<proteinExistence type="inferred from homology"/>
<feature type="region of interest" description="Disordered" evidence="10">
    <location>
        <begin position="45"/>
        <end position="68"/>
    </location>
</feature>
<keyword evidence="8 9" id="KW-0325">Glycoprotein</keyword>
<keyword evidence="5 9" id="KW-1133">Transmembrane helix</keyword>
<dbReference type="InterPro" id="IPR005331">
    <property type="entry name" value="Sulfotransferase"/>
</dbReference>
<dbReference type="SUPFAM" id="SSF52540">
    <property type="entry name" value="P-loop containing nucleoside triphosphate hydrolases"/>
    <property type="match status" value="1"/>
</dbReference>
<comment type="subcellular location">
    <subcellularLocation>
        <location evidence="1 9">Golgi apparatus membrane</location>
        <topology evidence="1 9">Single-pass type II membrane protein</topology>
    </subcellularLocation>
</comment>
<dbReference type="AlphaFoldDB" id="A0A1S3J3K2"/>
<dbReference type="OrthoDB" id="2019940at2759"/>
<evidence type="ECO:0000256" key="9">
    <source>
        <dbReference type="RuleBase" id="RU364020"/>
    </source>
</evidence>
<dbReference type="InterPro" id="IPR018011">
    <property type="entry name" value="Carb_sulfotrans_8-10"/>
</dbReference>
<gene>
    <name evidence="12 13" type="primary">LOC106169521</name>
</gene>
<keyword evidence="9" id="KW-0119">Carbohydrate metabolism</keyword>
<protein>
    <recommendedName>
        <fullName evidence="9">Carbohydrate sulfotransferase</fullName>
        <ecNumber evidence="9">2.8.2.-</ecNumber>
    </recommendedName>
</protein>
<keyword evidence="7 9" id="KW-0472">Membrane</keyword>
<dbReference type="GO" id="GO:0000139">
    <property type="term" value="C:Golgi membrane"/>
    <property type="evidence" value="ECO:0007669"/>
    <property type="project" value="UniProtKB-SubCell"/>
</dbReference>
<organism evidence="11 12">
    <name type="scientific">Lingula anatina</name>
    <name type="common">Brachiopod</name>
    <name type="synonym">Lingula unguis</name>
    <dbReference type="NCBI Taxonomy" id="7574"/>
    <lineage>
        <taxon>Eukaryota</taxon>
        <taxon>Metazoa</taxon>
        <taxon>Spiralia</taxon>
        <taxon>Lophotrochozoa</taxon>
        <taxon>Brachiopoda</taxon>
        <taxon>Linguliformea</taxon>
        <taxon>Lingulata</taxon>
        <taxon>Lingulida</taxon>
        <taxon>Linguloidea</taxon>
        <taxon>Lingulidae</taxon>
        <taxon>Lingula</taxon>
    </lineage>
</organism>
<dbReference type="Gene3D" id="3.40.50.300">
    <property type="entry name" value="P-loop containing nucleotide triphosphate hydrolases"/>
    <property type="match status" value="1"/>
</dbReference>
<evidence type="ECO:0000256" key="4">
    <source>
        <dbReference type="ARBA" id="ARBA00022692"/>
    </source>
</evidence>
<feature type="transmembrane region" description="Helical" evidence="9">
    <location>
        <begin position="9"/>
        <end position="28"/>
    </location>
</feature>
<keyword evidence="11" id="KW-1185">Reference proteome</keyword>
<evidence type="ECO:0000313" key="12">
    <source>
        <dbReference type="RefSeq" id="XP_013404444.1"/>
    </source>
</evidence>
<feature type="region of interest" description="Disordered" evidence="10">
    <location>
        <begin position="129"/>
        <end position="159"/>
    </location>
</feature>
<dbReference type="GO" id="GO:0016051">
    <property type="term" value="P:carbohydrate biosynthetic process"/>
    <property type="evidence" value="ECO:0007669"/>
    <property type="project" value="InterPro"/>
</dbReference>
<dbReference type="GO" id="GO:0008146">
    <property type="term" value="F:sulfotransferase activity"/>
    <property type="evidence" value="ECO:0007669"/>
    <property type="project" value="InterPro"/>
</dbReference>
<evidence type="ECO:0000313" key="13">
    <source>
        <dbReference type="RefSeq" id="XP_013404446.1"/>
    </source>
</evidence>
<evidence type="ECO:0000256" key="10">
    <source>
        <dbReference type="SAM" id="MobiDB-lite"/>
    </source>
</evidence>
<dbReference type="STRING" id="7574.A0A1S3J3K2"/>
<sequence length="481" mass="54541">MQFCRRRKLYCILLIVGFFAAFVSYVTIPDAVVSSDIIVNDHETEGARVSQKNQDGASAGNGEKHIPNQNKSLVWQPIEKPDDQLGSQLIENRGYGHSQVVVSTTTIENGQDNLDWTNILEEGNVDTTNRINSGEIQGDKFPGQKDNSRSQADSVQRNVTETKPLAVVSGAPGDETTINSNIFVERSKRRAEVCRNHPSLSGDILKYIRSFDPLTSLVMETQYIVYSDFNVLYCQVPKAASTNFKRLFLLAEGSKKSKKIGNGTLDLMKLSPSATWGKTRTTSIRLQNVNESFARNVVRNFTKVLIVRHPLERLISYYRMAFETTAYENFNNKGGAKALFAHVQSQYKRPVPKFAKQSETPHLSFEEFVQFVIDSDASIRNRSWTMHHLIDAHWMPVSRQCHPCALDYDFICKVETLDTDLKLLAKHLGIAKAIKYPEQLKRTSHGFLNEYLTKLPPAQMEKLVNVFKLDFELFGYKTEIE</sequence>
<comment type="similarity">
    <text evidence="2 9">Belongs to the sulfotransferase 2 family.</text>
</comment>
<evidence type="ECO:0000313" key="11">
    <source>
        <dbReference type="Proteomes" id="UP000085678"/>
    </source>
</evidence>
<dbReference type="Pfam" id="PF03567">
    <property type="entry name" value="Sulfotransfer_2"/>
    <property type="match status" value="1"/>
</dbReference>
<feature type="compositionally biased region" description="Polar residues" evidence="10">
    <location>
        <begin position="149"/>
        <end position="159"/>
    </location>
</feature>
<dbReference type="EC" id="2.8.2.-" evidence="9"/>
<keyword evidence="3 9" id="KW-0808">Transferase</keyword>
<dbReference type="PANTHER" id="PTHR12137">
    <property type="entry name" value="CARBOHYDRATE SULFOTRANSFERASE"/>
    <property type="match status" value="1"/>
</dbReference>
<evidence type="ECO:0000256" key="6">
    <source>
        <dbReference type="ARBA" id="ARBA00023034"/>
    </source>
</evidence>
<evidence type="ECO:0000256" key="1">
    <source>
        <dbReference type="ARBA" id="ARBA00004323"/>
    </source>
</evidence>
<evidence type="ECO:0000256" key="5">
    <source>
        <dbReference type="ARBA" id="ARBA00022989"/>
    </source>
</evidence>
<dbReference type="RefSeq" id="XP_013404446.1">
    <property type="nucleotide sequence ID" value="XM_013548992.1"/>
</dbReference>
<evidence type="ECO:0000256" key="8">
    <source>
        <dbReference type="ARBA" id="ARBA00023180"/>
    </source>
</evidence>
<dbReference type="InterPro" id="IPR027417">
    <property type="entry name" value="P-loop_NTPase"/>
</dbReference>